<dbReference type="SUPFAM" id="SSF53613">
    <property type="entry name" value="Ribokinase-like"/>
    <property type="match status" value="1"/>
</dbReference>
<gene>
    <name evidence="2" type="ORF">LCGC14_0807430</name>
</gene>
<reference evidence="2" key="1">
    <citation type="journal article" date="2015" name="Nature">
        <title>Complex archaea that bridge the gap between prokaryotes and eukaryotes.</title>
        <authorList>
            <person name="Spang A."/>
            <person name="Saw J.H."/>
            <person name="Jorgensen S.L."/>
            <person name="Zaremba-Niedzwiedzka K."/>
            <person name="Martijn J."/>
            <person name="Lind A.E."/>
            <person name="van Eijk R."/>
            <person name="Schleper C."/>
            <person name="Guy L."/>
            <person name="Ettema T.J."/>
        </authorList>
    </citation>
    <scope>NUCLEOTIDE SEQUENCE</scope>
</reference>
<comment type="caution">
    <text evidence="2">The sequence shown here is derived from an EMBL/GenBank/DDBJ whole genome shotgun (WGS) entry which is preliminary data.</text>
</comment>
<dbReference type="GO" id="GO:0005829">
    <property type="term" value="C:cytosol"/>
    <property type="evidence" value="ECO:0007669"/>
    <property type="project" value="TreeGrafter"/>
</dbReference>
<dbReference type="EMBL" id="LAZR01002208">
    <property type="protein sequence ID" value="KKN33062.1"/>
    <property type="molecule type" value="Genomic_DNA"/>
</dbReference>
<dbReference type="PANTHER" id="PTHR46969">
    <property type="entry name" value="BIFUNCTIONAL PROTEIN HLDE"/>
    <property type="match status" value="1"/>
</dbReference>
<dbReference type="GO" id="GO:0033785">
    <property type="term" value="F:heptose 7-phosphate kinase activity"/>
    <property type="evidence" value="ECO:0007669"/>
    <property type="project" value="TreeGrafter"/>
</dbReference>
<sequence length="332" mass="37559">MSLVDKISSWNNKKVLLIGDALIDKYIFGYADRISPDAPVPNVKIENSSIYIGATGLVLQFIQSLGGIPEICTIIGNDFEGEYFLKKVNELKIDSSGILIDEKVRTPQITRIKAMNQHLLRLETDYNGNISSNLKEKFDEIIRNKSSNIDSIVILDYGLGGLFDDLFIRKLMIYLKDNLKQIPVIVRPTKTNYYLYENVELIKMNLQKALDTFSIDCYNETSITIAGKRILNSSKCKNLILNYLESDSYLFSKEFEAVKKLEPTLERPVRSYVAVGSVVMAVLGLSFASRLTVFECVKLALLAAAFTAVLPPVEFYDSKKFRNYLVAKLDRQ</sequence>
<dbReference type="Gene3D" id="3.40.1190.20">
    <property type="match status" value="1"/>
</dbReference>
<accession>A0A0F9Q7S2</accession>
<evidence type="ECO:0000313" key="2">
    <source>
        <dbReference type="EMBL" id="KKN33062.1"/>
    </source>
</evidence>
<dbReference type="InterPro" id="IPR029056">
    <property type="entry name" value="Ribokinase-like"/>
</dbReference>
<name>A0A0F9Q7S2_9ZZZZ</name>
<dbReference type="InterPro" id="IPR011611">
    <property type="entry name" value="PfkB_dom"/>
</dbReference>
<proteinExistence type="predicted"/>
<dbReference type="PANTHER" id="PTHR46969:SF1">
    <property type="entry name" value="BIFUNCTIONAL PROTEIN HLDE"/>
    <property type="match status" value="1"/>
</dbReference>
<dbReference type="AlphaFoldDB" id="A0A0F9Q7S2"/>
<evidence type="ECO:0000259" key="1">
    <source>
        <dbReference type="Pfam" id="PF00294"/>
    </source>
</evidence>
<feature type="domain" description="Carbohydrate kinase PfkB" evidence="1">
    <location>
        <begin position="13"/>
        <end position="307"/>
    </location>
</feature>
<dbReference type="GO" id="GO:0033786">
    <property type="term" value="F:heptose-1-phosphate adenylyltransferase activity"/>
    <property type="evidence" value="ECO:0007669"/>
    <property type="project" value="TreeGrafter"/>
</dbReference>
<protein>
    <recommendedName>
        <fullName evidence="1">Carbohydrate kinase PfkB domain-containing protein</fullName>
    </recommendedName>
</protein>
<organism evidence="2">
    <name type="scientific">marine sediment metagenome</name>
    <dbReference type="NCBI Taxonomy" id="412755"/>
    <lineage>
        <taxon>unclassified sequences</taxon>
        <taxon>metagenomes</taxon>
        <taxon>ecological metagenomes</taxon>
    </lineage>
</organism>
<dbReference type="Pfam" id="PF00294">
    <property type="entry name" value="PfkB"/>
    <property type="match status" value="1"/>
</dbReference>